<name>A0A6J5KHT6_9CAUD</name>
<protein>
    <submittedName>
        <fullName evidence="1">Uncharacterized protein</fullName>
    </submittedName>
</protein>
<dbReference type="InterPro" id="IPR056209">
    <property type="entry name" value="SU10_adaptor"/>
</dbReference>
<dbReference type="InterPro" id="IPR038258">
    <property type="entry name" value="Gp4_sf"/>
</dbReference>
<dbReference type="Pfam" id="PF24175">
    <property type="entry name" value="SU10_adaptor"/>
    <property type="match status" value="1"/>
</dbReference>
<accession>A0A6J5KHT6</accession>
<sequence length="327" mass="36333">MSTSGSYSFTQTRNQLILDAFQLIGVYGIGRTIAPEDMTFACSMLNKMVKAWGSQGLHLWEKNEATLFLQPSVAVYTLGNASGDAYWGDMVSSNVEISSLTNNQNLGDSSITLNNASGMLVGDNIGIVQNGFLIQWTTITEIVGNVVSLTTPLTAAASAGNIVYDFTSRPYKPLRITSCRKLTGVDTGTTSNVTETWIKEMSYSEYFNMASKTINGTPSAYMYNPNDTDGKFYVWQRPSDPSLRLQFSYERIIQDLDNISDNFDFPTEWLEPLTYQLAIRIGPAYGKDQKIMQVILPLASQMLDALKDWDTEITGVHFQPDVGEWND</sequence>
<reference evidence="1" key="1">
    <citation type="submission" date="2020-04" db="EMBL/GenBank/DDBJ databases">
        <authorList>
            <person name="Chiriac C."/>
            <person name="Salcher M."/>
            <person name="Ghai R."/>
            <person name="Kavagutti S V."/>
        </authorList>
    </citation>
    <scope>NUCLEOTIDE SEQUENCE</scope>
</reference>
<evidence type="ECO:0000313" key="1">
    <source>
        <dbReference type="EMBL" id="CAB4120953.1"/>
    </source>
</evidence>
<dbReference type="EMBL" id="LR796139">
    <property type="protein sequence ID" value="CAB4120953.1"/>
    <property type="molecule type" value="Genomic_DNA"/>
</dbReference>
<organism evidence="1">
    <name type="scientific">uncultured Caudovirales phage</name>
    <dbReference type="NCBI Taxonomy" id="2100421"/>
    <lineage>
        <taxon>Viruses</taxon>
        <taxon>Duplodnaviria</taxon>
        <taxon>Heunggongvirae</taxon>
        <taxon>Uroviricota</taxon>
        <taxon>Caudoviricetes</taxon>
        <taxon>Peduoviridae</taxon>
        <taxon>Maltschvirus</taxon>
        <taxon>Maltschvirus maltsch</taxon>
    </lineage>
</organism>
<proteinExistence type="predicted"/>
<dbReference type="Gene3D" id="1.10.3230.20">
    <property type="entry name" value="P22 tail accessory factor (Gp4)"/>
    <property type="match status" value="1"/>
</dbReference>
<gene>
    <name evidence="1" type="ORF">UFOVP1_51</name>
</gene>